<keyword evidence="3 6" id="KW-0808">Transferase</keyword>
<gene>
    <name evidence="6" type="ORF">G5C51_41190</name>
</gene>
<reference evidence="6 7" key="1">
    <citation type="submission" date="2020-02" db="EMBL/GenBank/DDBJ databases">
        <title>Whole-genome analyses of novel actinobacteria.</title>
        <authorList>
            <person name="Sahin N."/>
        </authorList>
    </citation>
    <scope>NUCLEOTIDE SEQUENCE [LARGE SCALE GENOMIC DNA]</scope>
    <source>
        <strain evidence="6 7">A7024</strain>
    </source>
</reference>
<evidence type="ECO:0000256" key="3">
    <source>
        <dbReference type="ARBA" id="ARBA00022679"/>
    </source>
</evidence>
<feature type="domain" description="Glycosyltransferase subfamily 4-like N-terminal" evidence="5">
    <location>
        <begin position="22"/>
        <end position="196"/>
    </location>
</feature>
<evidence type="ECO:0000313" key="6">
    <source>
        <dbReference type="EMBL" id="NGN70286.1"/>
    </source>
</evidence>
<evidence type="ECO:0000259" key="5">
    <source>
        <dbReference type="Pfam" id="PF13439"/>
    </source>
</evidence>
<evidence type="ECO:0000256" key="1">
    <source>
        <dbReference type="ARBA" id="ARBA00021292"/>
    </source>
</evidence>
<organism evidence="6 7">
    <name type="scientific">Streptomyces coryli</name>
    <dbReference type="NCBI Taxonomy" id="1128680"/>
    <lineage>
        <taxon>Bacteria</taxon>
        <taxon>Bacillati</taxon>
        <taxon>Actinomycetota</taxon>
        <taxon>Actinomycetes</taxon>
        <taxon>Kitasatosporales</taxon>
        <taxon>Streptomycetaceae</taxon>
        <taxon>Streptomyces</taxon>
    </lineage>
</organism>
<proteinExistence type="predicted"/>
<dbReference type="Proteomes" id="UP000481583">
    <property type="component" value="Unassembled WGS sequence"/>
</dbReference>
<dbReference type="Gene3D" id="3.40.50.2000">
    <property type="entry name" value="Glycogen Phosphorylase B"/>
    <property type="match status" value="2"/>
</dbReference>
<dbReference type="SUPFAM" id="SSF53756">
    <property type="entry name" value="UDP-Glycosyltransferase/glycogen phosphorylase"/>
    <property type="match status" value="1"/>
</dbReference>
<comment type="caution">
    <text evidence="6">The sequence shown here is derived from an EMBL/GenBank/DDBJ whole genome shotgun (WGS) entry which is preliminary data.</text>
</comment>
<evidence type="ECO:0000259" key="4">
    <source>
        <dbReference type="Pfam" id="PF00534"/>
    </source>
</evidence>
<dbReference type="EMBL" id="JAAKZV010000460">
    <property type="protein sequence ID" value="NGN70286.1"/>
    <property type="molecule type" value="Genomic_DNA"/>
</dbReference>
<sequence length="405" mass="43610">MRIAMVSEHASPLAALGGPDAGGQNVYVARLAAALAARGHEVTVHTRRDSPHLPERVRTPAGVVVEHVPAGPAQQVPKDHLLDYMPYFGRHLAHRWHAEPPDVAHAHYWMSGMASLIGAHDEPVPVVQTFHVLGTVKRRHQGRADSSPYERVQVEKRIGRSAARTIATCGDEAVELTRLGVPAAQVAVVPCGVDVEAFRPGAPARGPVRQQRHRLLAVGRLVRRKGFDEAIRALPAIPNTELVIAGGPPQKLVDTDPEAERLRALARGLGVGDRVRFAGGVSHERMPNLIRSADAVVCTPRYEPFGMVPLEAMACGVPVLATAVGGQPDTVADEETGLLLPPDDPDMIASAARRLLARPTLRRRFGAAGRKRVLSRFTWSRVTDGVEQVYTQVSTSARIRTGAAS</sequence>
<dbReference type="Pfam" id="PF13439">
    <property type="entry name" value="Glyco_transf_4"/>
    <property type="match status" value="1"/>
</dbReference>
<dbReference type="PANTHER" id="PTHR12526">
    <property type="entry name" value="GLYCOSYLTRANSFERASE"/>
    <property type="match status" value="1"/>
</dbReference>
<dbReference type="AlphaFoldDB" id="A0A6G4UEL5"/>
<dbReference type="InterPro" id="IPR028098">
    <property type="entry name" value="Glyco_trans_4-like_N"/>
</dbReference>
<feature type="domain" description="Glycosyl transferase family 1" evidence="4">
    <location>
        <begin position="210"/>
        <end position="372"/>
    </location>
</feature>
<keyword evidence="7" id="KW-1185">Reference proteome</keyword>
<evidence type="ECO:0000313" key="7">
    <source>
        <dbReference type="Proteomes" id="UP000481583"/>
    </source>
</evidence>
<evidence type="ECO:0000256" key="2">
    <source>
        <dbReference type="ARBA" id="ARBA00022676"/>
    </source>
</evidence>
<dbReference type="RefSeq" id="WP_165245945.1">
    <property type="nucleotide sequence ID" value="NZ_JAAKZV010000460.1"/>
</dbReference>
<name>A0A6G4UEL5_9ACTN</name>
<dbReference type="PANTHER" id="PTHR12526:SF635">
    <property type="entry name" value="GLYCOSYL TRANSFERASE GROUP 1"/>
    <property type="match status" value="1"/>
</dbReference>
<protein>
    <recommendedName>
        <fullName evidence="1">D-inositol 3-phosphate glycosyltransferase</fullName>
    </recommendedName>
</protein>
<keyword evidence="2" id="KW-0328">Glycosyltransferase</keyword>
<dbReference type="InterPro" id="IPR001296">
    <property type="entry name" value="Glyco_trans_1"/>
</dbReference>
<accession>A0A6G4UEL5</accession>
<dbReference type="GO" id="GO:0016757">
    <property type="term" value="F:glycosyltransferase activity"/>
    <property type="evidence" value="ECO:0007669"/>
    <property type="project" value="UniProtKB-KW"/>
</dbReference>
<dbReference type="Pfam" id="PF00534">
    <property type="entry name" value="Glycos_transf_1"/>
    <property type="match status" value="1"/>
</dbReference>